<comment type="caution">
    <text evidence="1">The sequence shown here is derived from an EMBL/GenBank/DDBJ whole genome shotgun (WGS) entry which is preliminary data.</text>
</comment>
<dbReference type="Proteomes" id="UP000194761">
    <property type="component" value="Unassembled WGS sequence"/>
</dbReference>
<name>A0A243RHE8_9ACTN</name>
<dbReference type="InterPro" id="IPR014747">
    <property type="entry name" value="Bac_photo_RC_H_C"/>
</dbReference>
<dbReference type="AlphaFoldDB" id="A0A243RHE8"/>
<evidence type="ECO:0008006" key="3">
    <source>
        <dbReference type="Google" id="ProtNLM"/>
    </source>
</evidence>
<gene>
    <name evidence="1" type="ORF">CA984_23390</name>
</gene>
<organism evidence="1 2">
    <name type="scientific">Streptosporangium minutum</name>
    <dbReference type="NCBI Taxonomy" id="569862"/>
    <lineage>
        <taxon>Bacteria</taxon>
        <taxon>Bacillati</taxon>
        <taxon>Actinomycetota</taxon>
        <taxon>Actinomycetes</taxon>
        <taxon>Streptosporangiales</taxon>
        <taxon>Streptosporangiaceae</taxon>
        <taxon>Streptosporangium</taxon>
    </lineage>
</organism>
<keyword evidence="2" id="KW-1185">Reference proteome</keyword>
<dbReference type="InterPro" id="IPR011033">
    <property type="entry name" value="PRC_barrel-like_sf"/>
</dbReference>
<dbReference type="EMBL" id="NGFP01000112">
    <property type="protein sequence ID" value="OUC94206.1"/>
    <property type="molecule type" value="Genomic_DNA"/>
</dbReference>
<dbReference type="GO" id="GO:0019684">
    <property type="term" value="P:photosynthesis, light reaction"/>
    <property type="evidence" value="ECO:0007669"/>
    <property type="project" value="InterPro"/>
</dbReference>
<evidence type="ECO:0000313" key="1">
    <source>
        <dbReference type="EMBL" id="OUC94206.1"/>
    </source>
</evidence>
<protein>
    <recommendedName>
        <fullName evidence="3">PRC domain containing protein</fullName>
    </recommendedName>
</protein>
<proteinExistence type="predicted"/>
<sequence>MPDPLTSEKSLMMTSENLWTYRSGVSETDQGLSVIGFDVEATDGKIGTVDEESNVVGDSYIVVDTGFWIFGKKVVLPAGTVTQIDPQARKVHVARTKEEIKEAPEFDESTYREPGYREEIGGYYGRYPLS</sequence>
<evidence type="ECO:0000313" key="2">
    <source>
        <dbReference type="Proteomes" id="UP000194761"/>
    </source>
</evidence>
<dbReference type="Gene3D" id="3.90.50.10">
    <property type="entry name" value="Photosynthetic Reaction Center, subunit H, domain 2"/>
    <property type="match status" value="1"/>
</dbReference>
<reference evidence="1 2" key="1">
    <citation type="submission" date="2017-05" db="EMBL/GenBank/DDBJ databases">
        <title>Biotechnological potential of actinobacteria isolated from South African environments.</title>
        <authorList>
            <person name="Le Roes-Hill M."/>
            <person name="Prins A."/>
            <person name="Durrell K.A."/>
        </authorList>
    </citation>
    <scope>NUCLEOTIDE SEQUENCE [LARGE SCALE GENOMIC DNA]</scope>
    <source>
        <strain evidence="1">M26</strain>
    </source>
</reference>
<dbReference type="GO" id="GO:0030077">
    <property type="term" value="C:plasma membrane light-harvesting complex"/>
    <property type="evidence" value="ECO:0007669"/>
    <property type="project" value="InterPro"/>
</dbReference>
<accession>A0A243RHE8</accession>
<dbReference type="SUPFAM" id="SSF50346">
    <property type="entry name" value="PRC-barrel domain"/>
    <property type="match status" value="1"/>
</dbReference>